<dbReference type="RefSeq" id="WP_014989009.1">
    <property type="nucleotide sequence ID" value="NC_018681.1"/>
</dbReference>
<gene>
    <name evidence="2" type="ORF">O3I_041085</name>
</gene>
<evidence type="ECO:0000313" key="2">
    <source>
        <dbReference type="EMBL" id="AFU06162.1"/>
    </source>
</evidence>
<name>K0F8W4_NOCB7</name>
<dbReference type="AlphaFoldDB" id="K0F8W4"/>
<evidence type="ECO:0000313" key="3">
    <source>
        <dbReference type="Proteomes" id="UP000006304"/>
    </source>
</evidence>
<proteinExistence type="predicted"/>
<dbReference type="HOGENOM" id="CLU_201270_0_0_11"/>
<evidence type="ECO:0000256" key="1">
    <source>
        <dbReference type="SAM" id="MobiDB-lite"/>
    </source>
</evidence>
<dbReference type="Proteomes" id="UP000006304">
    <property type="component" value="Chromosome"/>
</dbReference>
<dbReference type="KEGG" id="nbr:O3I_041085"/>
<sequence length="72" mass="7748">MSKTEYRALHFSQANPRGAGQGDVPALLRAIAATLTELGAVSVQDLVLHNEVTAEGDWPSVTVYYTRTDGDD</sequence>
<organism evidence="2 3">
    <name type="scientific">Nocardia brasiliensis (strain ATCC 700358 / HUJEG-1)</name>
    <dbReference type="NCBI Taxonomy" id="1133849"/>
    <lineage>
        <taxon>Bacteria</taxon>
        <taxon>Bacillati</taxon>
        <taxon>Actinomycetota</taxon>
        <taxon>Actinomycetes</taxon>
        <taxon>Mycobacteriales</taxon>
        <taxon>Nocardiaceae</taxon>
        <taxon>Nocardia</taxon>
    </lineage>
</organism>
<dbReference type="eggNOG" id="ENOG502ZJHB">
    <property type="taxonomic scope" value="Bacteria"/>
</dbReference>
<feature type="region of interest" description="Disordered" evidence="1">
    <location>
        <begin position="1"/>
        <end position="21"/>
    </location>
</feature>
<keyword evidence="3" id="KW-1185">Reference proteome</keyword>
<dbReference type="EMBL" id="CP003876">
    <property type="protein sequence ID" value="AFU06162.1"/>
    <property type="molecule type" value="Genomic_DNA"/>
</dbReference>
<reference evidence="2 3" key="1">
    <citation type="journal article" date="2012" name="J. Bacteriol.">
        <title>Complete genome sequence of Nocardia brasiliensis HUJEG-1.</title>
        <authorList>
            <person name="Vera-Cabrera L."/>
            <person name="Ortiz-Lopez R."/>
            <person name="Elizondo-Gonzalez R."/>
            <person name="Perez-Maya A.A."/>
            <person name="Ocampo-Candiani J."/>
        </authorList>
    </citation>
    <scope>NUCLEOTIDE SEQUENCE [LARGE SCALE GENOMIC DNA]</scope>
    <source>
        <strain evidence="3">ATCC 700358</strain>
    </source>
</reference>
<protein>
    <submittedName>
        <fullName evidence="2">Uncharacterized protein</fullName>
    </submittedName>
</protein>
<dbReference type="STRING" id="1133849.O3I_041085"/>
<accession>K0F8W4</accession>